<sequence>MLRRRRFALAAVALIVTAYLLHGPKLAVIFAACALLLVDRNRPTIHTAEQMDRELGLRPVVSIPHFASPAEKLRADRAYRFIRVASITALLVFFADWLLPFL</sequence>
<protein>
    <submittedName>
        <fullName evidence="2">Uncharacterized protein</fullName>
    </submittedName>
</protein>
<keyword evidence="1" id="KW-1133">Transmembrane helix</keyword>
<keyword evidence="3" id="KW-1185">Reference proteome</keyword>
<comment type="caution">
    <text evidence="2">The sequence shown here is derived from an EMBL/GenBank/DDBJ whole genome shotgun (WGS) entry which is preliminary data.</text>
</comment>
<evidence type="ECO:0000313" key="2">
    <source>
        <dbReference type="EMBL" id="MFC3144028.1"/>
    </source>
</evidence>
<proteinExistence type="predicted"/>
<dbReference type="RefSeq" id="WP_275631291.1">
    <property type="nucleotide sequence ID" value="NZ_JARGYD010000001.1"/>
</dbReference>
<reference evidence="3" key="1">
    <citation type="journal article" date="2019" name="Int. J. Syst. Evol. Microbiol.">
        <title>The Global Catalogue of Microorganisms (GCM) 10K type strain sequencing project: providing services to taxonomists for standard genome sequencing and annotation.</title>
        <authorList>
            <consortium name="The Broad Institute Genomics Platform"/>
            <consortium name="The Broad Institute Genome Sequencing Center for Infectious Disease"/>
            <person name="Wu L."/>
            <person name="Ma J."/>
        </authorList>
    </citation>
    <scope>NUCLEOTIDE SEQUENCE [LARGE SCALE GENOMIC DNA]</scope>
    <source>
        <strain evidence="3">KCTC 52366</strain>
    </source>
</reference>
<keyword evidence="1" id="KW-0812">Transmembrane</keyword>
<evidence type="ECO:0000256" key="1">
    <source>
        <dbReference type="SAM" id="Phobius"/>
    </source>
</evidence>
<dbReference type="Proteomes" id="UP001595632">
    <property type="component" value="Unassembled WGS sequence"/>
</dbReference>
<gene>
    <name evidence="2" type="ORF">ACFOGP_15015</name>
</gene>
<feature type="transmembrane region" description="Helical" evidence="1">
    <location>
        <begin position="81"/>
        <end position="99"/>
    </location>
</feature>
<keyword evidence="1" id="KW-0472">Membrane</keyword>
<accession>A0ABV7GTP2</accession>
<dbReference type="EMBL" id="JBHRTB010000010">
    <property type="protein sequence ID" value="MFC3144028.1"/>
    <property type="molecule type" value="Genomic_DNA"/>
</dbReference>
<organism evidence="2 3">
    <name type="scientific">Psychromarinibacter halotolerans</name>
    <dbReference type="NCBI Taxonomy" id="1775175"/>
    <lineage>
        <taxon>Bacteria</taxon>
        <taxon>Pseudomonadati</taxon>
        <taxon>Pseudomonadota</taxon>
        <taxon>Alphaproteobacteria</taxon>
        <taxon>Rhodobacterales</taxon>
        <taxon>Paracoccaceae</taxon>
        <taxon>Psychromarinibacter</taxon>
    </lineage>
</organism>
<name>A0ABV7GTP2_9RHOB</name>
<evidence type="ECO:0000313" key="3">
    <source>
        <dbReference type="Proteomes" id="UP001595632"/>
    </source>
</evidence>